<evidence type="ECO:0000313" key="1">
    <source>
        <dbReference type="EMBL" id="KKS86551.1"/>
    </source>
</evidence>
<organism evidence="1 2">
    <name type="scientific">Candidatus Gottesmanbacteria bacterium GW2011_GWB1_43_11</name>
    <dbReference type="NCBI Taxonomy" id="1618446"/>
    <lineage>
        <taxon>Bacteria</taxon>
        <taxon>Candidatus Gottesmaniibacteriota</taxon>
    </lineage>
</organism>
<reference evidence="1 2" key="1">
    <citation type="journal article" date="2015" name="Nature">
        <title>rRNA introns, odd ribosomes, and small enigmatic genomes across a large radiation of phyla.</title>
        <authorList>
            <person name="Brown C.T."/>
            <person name="Hug L.A."/>
            <person name="Thomas B.C."/>
            <person name="Sharon I."/>
            <person name="Castelle C.J."/>
            <person name="Singh A."/>
            <person name="Wilkins M.J."/>
            <person name="Williams K.H."/>
            <person name="Banfield J.F."/>
        </authorList>
    </citation>
    <scope>NUCLEOTIDE SEQUENCE [LARGE SCALE GENOMIC DNA]</scope>
</reference>
<sequence>MVRGERDCDSAGYAIYLVSTDGVASSNRYRGHFSMVGTSVRTYGSIQTLASALARLQPQDLDQTMIVIVDSDKPMSEVDRDAAELRRLAGFHGPKLCVTWMANHGHDKSVDILSSVNANIHPGEISYDRISEILRERFY</sequence>
<protein>
    <submittedName>
        <fullName evidence="1">Uncharacterized protein</fullName>
    </submittedName>
</protein>
<name>A0A0G1ETZ2_9BACT</name>
<proteinExistence type="predicted"/>
<comment type="caution">
    <text evidence="1">The sequence shown here is derived from an EMBL/GenBank/DDBJ whole genome shotgun (WGS) entry which is preliminary data.</text>
</comment>
<dbReference type="Proteomes" id="UP000034050">
    <property type="component" value="Unassembled WGS sequence"/>
</dbReference>
<gene>
    <name evidence="1" type="ORF">UV61_C0008G0004</name>
</gene>
<dbReference type="AlphaFoldDB" id="A0A0G1ETZ2"/>
<evidence type="ECO:0000313" key="2">
    <source>
        <dbReference type="Proteomes" id="UP000034050"/>
    </source>
</evidence>
<accession>A0A0G1ETZ2</accession>
<dbReference type="EMBL" id="LCFD01000008">
    <property type="protein sequence ID" value="KKS86551.1"/>
    <property type="molecule type" value="Genomic_DNA"/>
</dbReference>